<reference evidence="1 2" key="2">
    <citation type="submission" date="2018-11" db="EMBL/GenBank/DDBJ databases">
        <authorList>
            <consortium name="Pathogen Informatics"/>
        </authorList>
    </citation>
    <scope>NUCLEOTIDE SEQUENCE [LARGE SCALE GENOMIC DNA]</scope>
</reference>
<protein>
    <submittedName>
        <fullName evidence="3">40S ribosomal protein S26</fullName>
    </submittedName>
</protein>
<dbReference type="Proteomes" id="UP000267606">
    <property type="component" value="Unassembled WGS sequence"/>
</dbReference>
<sequence length="75" mass="8388">MVRITKVVEQCAECNLKAFLVSNVAEHLVQMKLFKEAEAEDDDAAANGSLPRGLCQRRCDARFAGQLNTYNENEI</sequence>
<dbReference type="EMBL" id="UZAJ01014973">
    <property type="protein sequence ID" value="VDO71929.1"/>
    <property type="molecule type" value="Genomic_DNA"/>
</dbReference>
<dbReference type="WBParaSite" id="OFLC_0001086101-mRNA-1">
    <property type="protein sequence ID" value="OFLC_0001086101-mRNA-1"/>
    <property type="gene ID" value="OFLC_0001086101"/>
</dbReference>
<proteinExistence type="predicted"/>
<organism evidence="3">
    <name type="scientific">Onchocerca flexuosa</name>
    <dbReference type="NCBI Taxonomy" id="387005"/>
    <lineage>
        <taxon>Eukaryota</taxon>
        <taxon>Metazoa</taxon>
        <taxon>Ecdysozoa</taxon>
        <taxon>Nematoda</taxon>
        <taxon>Chromadorea</taxon>
        <taxon>Rhabditida</taxon>
        <taxon>Spirurina</taxon>
        <taxon>Spiruromorpha</taxon>
        <taxon>Filarioidea</taxon>
        <taxon>Onchocercidae</taxon>
        <taxon>Onchocerca</taxon>
    </lineage>
</organism>
<reference evidence="3" key="1">
    <citation type="submission" date="2016-06" db="UniProtKB">
        <authorList>
            <consortium name="WormBaseParasite"/>
        </authorList>
    </citation>
    <scope>IDENTIFICATION</scope>
</reference>
<gene>
    <name evidence="1" type="ORF">OFLC_LOCUS10862</name>
</gene>
<dbReference type="AlphaFoldDB" id="A0A183HTP9"/>
<evidence type="ECO:0000313" key="2">
    <source>
        <dbReference type="Proteomes" id="UP000267606"/>
    </source>
</evidence>
<accession>A0A183HTP9</accession>
<evidence type="ECO:0000313" key="3">
    <source>
        <dbReference type="WBParaSite" id="OFLC_0001086101-mRNA-1"/>
    </source>
</evidence>
<evidence type="ECO:0000313" key="1">
    <source>
        <dbReference type="EMBL" id="VDO71929.1"/>
    </source>
</evidence>
<keyword evidence="2" id="KW-1185">Reference proteome</keyword>
<name>A0A183HTP9_9BILA</name>